<comment type="caution">
    <text evidence="7">The sequence shown here is derived from an EMBL/GenBank/DDBJ whole genome shotgun (WGS) entry which is preliminary data.</text>
</comment>
<dbReference type="InterPro" id="IPR002549">
    <property type="entry name" value="AI-2E-like"/>
</dbReference>
<dbReference type="Proteomes" id="UP000471521">
    <property type="component" value="Unassembled WGS sequence"/>
</dbReference>
<evidence type="ECO:0000256" key="2">
    <source>
        <dbReference type="ARBA" id="ARBA00009773"/>
    </source>
</evidence>
<gene>
    <name evidence="7" type="ORF">GRX66_13185</name>
</gene>
<organism evidence="7 8">
    <name type="scientific">Halobacterium bonnevillei</name>
    <dbReference type="NCBI Taxonomy" id="2692200"/>
    <lineage>
        <taxon>Archaea</taxon>
        <taxon>Methanobacteriati</taxon>
        <taxon>Methanobacteriota</taxon>
        <taxon>Stenosarchaea group</taxon>
        <taxon>Halobacteria</taxon>
        <taxon>Halobacteriales</taxon>
        <taxon>Halobacteriaceae</taxon>
        <taxon>Halobacterium</taxon>
    </lineage>
</organism>
<keyword evidence="5 6" id="KW-0472">Membrane</keyword>
<feature type="transmembrane region" description="Helical" evidence="6">
    <location>
        <begin position="12"/>
        <end position="44"/>
    </location>
</feature>
<dbReference type="OrthoDB" id="137390at2157"/>
<evidence type="ECO:0000313" key="7">
    <source>
        <dbReference type="EMBL" id="MXR21513.1"/>
    </source>
</evidence>
<evidence type="ECO:0000256" key="5">
    <source>
        <dbReference type="ARBA" id="ARBA00023136"/>
    </source>
</evidence>
<keyword evidence="3 6" id="KW-0812">Transmembrane</keyword>
<proteinExistence type="inferred from homology"/>
<evidence type="ECO:0000313" key="8">
    <source>
        <dbReference type="Proteomes" id="UP000471521"/>
    </source>
</evidence>
<keyword evidence="4 6" id="KW-1133">Transmembrane helix</keyword>
<keyword evidence="8" id="KW-1185">Reference proteome</keyword>
<feature type="transmembrane region" description="Helical" evidence="6">
    <location>
        <begin position="186"/>
        <end position="210"/>
    </location>
</feature>
<name>A0A6B0SPQ7_9EURY</name>
<dbReference type="Pfam" id="PF01594">
    <property type="entry name" value="AI-2E_transport"/>
    <property type="match status" value="1"/>
</dbReference>
<dbReference type="GO" id="GO:0016020">
    <property type="term" value="C:membrane"/>
    <property type="evidence" value="ECO:0007669"/>
    <property type="project" value="UniProtKB-SubCell"/>
</dbReference>
<feature type="transmembrane region" description="Helical" evidence="6">
    <location>
        <begin position="288"/>
        <end position="321"/>
    </location>
</feature>
<evidence type="ECO:0000256" key="1">
    <source>
        <dbReference type="ARBA" id="ARBA00004141"/>
    </source>
</evidence>
<feature type="transmembrane region" description="Helical" evidence="6">
    <location>
        <begin position="56"/>
        <end position="80"/>
    </location>
</feature>
<sequence length="338" mass="34983">MSASRTTVLAGVFVLLLVVATLLLGAVFATGFFAVTVAYVLVPLHQHVKRLGLPPWWASATTATVASLVALVPVSLGLYVASDRISSLVDAIEELPETVSVTVADFTYVVDVGIATEAVISTLATFAVDAAAALPELSLKLTLFGMLLFGLLLAHEDAERAMLATIPASYHDVAHALAERATATLYAIYVLQAVTAFATAIIAVPVFLALGVPYPLTLAAAAGILQFVPIVGPSLVVGGIALYQASVGDTAGAITVFLVAGVLVAWLPDVLIRPRLSRQTADLPGSLYFVGFTGGLLTVGPVGIIAGPLIVALVVETAALLADEHRGTQRSLLPDEWP</sequence>
<dbReference type="RefSeq" id="WP_159526980.1">
    <property type="nucleotide sequence ID" value="NZ_WUUU01000120.1"/>
</dbReference>
<feature type="transmembrane region" description="Helical" evidence="6">
    <location>
        <begin position="216"/>
        <end position="243"/>
    </location>
</feature>
<comment type="subcellular location">
    <subcellularLocation>
        <location evidence="1">Membrane</location>
        <topology evidence="1">Multi-pass membrane protein</topology>
    </subcellularLocation>
</comment>
<evidence type="ECO:0000256" key="3">
    <source>
        <dbReference type="ARBA" id="ARBA00022692"/>
    </source>
</evidence>
<evidence type="ECO:0000256" key="4">
    <source>
        <dbReference type="ARBA" id="ARBA00022989"/>
    </source>
</evidence>
<dbReference type="PANTHER" id="PTHR21716:SF4">
    <property type="entry name" value="TRANSMEMBRANE PROTEIN 245"/>
    <property type="match status" value="1"/>
</dbReference>
<comment type="similarity">
    <text evidence="2">Belongs to the autoinducer-2 exporter (AI-2E) (TC 2.A.86) family.</text>
</comment>
<dbReference type="PANTHER" id="PTHR21716">
    <property type="entry name" value="TRANSMEMBRANE PROTEIN"/>
    <property type="match status" value="1"/>
</dbReference>
<feature type="transmembrane region" description="Helical" evidence="6">
    <location>
        <begin position="250"/>
        <end position="268"/>
    </location>
</feature>
<reference evidence="7 8" key="1">
    <citation type="submission" date="2019-12" db="EMBL/GenBank/DDBJ databases">
        <title>Isolation and characterization of three novel carbon monoxide-oxidizing members of Halobacteria from salione crusts and soils.</title>
        <authorList>
            <person name="Myers M.R."/>
            <person name="King G.M."/>
        </authorList>
    </citation>
    <scope>NUCLEOTIDE SEQUENCE [LARGE SCALE GENOMIC DNA]</scope>
    <source>
        <strain evidence="7 8">PCN9</strain>
    </source>
</reference>
<protein>
    <submittedName>
        <fullName evidence="7">AI-2E family transporter</fullName>
    </submittedName>
</protein>
<dbReference type="AlphaFoldDB" id="A0A6B0SPQ7"/>
<accession>A0A6B0SPQ7</accession>
<dbReference type="EMBL" id="WUUU01000120">
    <property type="protein sequence ID" value="MXR21513.1"/>
    <property type="molecule type" value="Genomic_DNA"/>
</dbReference>
<evidence type="ECO:0000256" key="6">
    <source>
        <dbReference type="SAM" id="Phobius"/>
    </source>
</evidence>